<keyword evidence="2" id="KW-1185">Reference proteome</keyword>
<gene>
    <name evidence="1" type="ORF">DACRYDRAFT_106475</name>
</gene>
<organism evidence="1 2">
    <name type="scientific">Dacryopinax primogenitus (strain DJM 731)</name>
    <name type="common">Brown rot fungus</name>
    <dbReference type="NCBI Taxonomy" id="1858805"/>
    <lineage>
        <taxon>Eukaryota</taxon>
        <taxon>Fungi</taxon>
        <taxon>Dikarya</taxon>
        <taxon>Basidiomycota</taxon>
        <taxon>Agaricomycotina</taxon>
        <taxon>Dacrymycetes</taxon>
        <taxon>Dacrymycetales</taxon>
        <taxon>Dacrymycetaceae</taxon>
        <taxon>Dacryopinax</taxon>
    </lineage>
</organism>
<reference evidence="1 2" key="1">
    <citation type="journal article" date="2012" name="Science">
        <title>The Paleozoic origin of enzymatic lignin decomposition reconstructed from 31 fungal genomes.</title>
        <authorList>
            <person name="Floudas D."/>
            <person name="Binder M."/>
            <person name="Riley R."/>
            <person name="Barry K."/>
            <person name="Blanchette R.A."/>
            <person name="Henrissat B."/>
            <person name="Martinez A.T."/>
            <person name="Otillar R."/>
            <person name="Spatafora J.W."/>
            <person name="Yadav J.S."/>
            <person name="Aerts A."/>
            <person name="Benoit I."/>
            <person name="Boyd A."/>
            <person name="Carlson A."/>
            <person name="Copeland A."/>
            <person name="Coutinho P.M."/>
            <person name="de Vries R.P."/>
            <person name="Ferreira P."/>
            <person name="Findley K."/>
            <person name="Foster B."/>
            <person name="Gaskell J."/>
            <person name="Glotzer D."/>
            <person name="Gorecki P."/>
            <person name="Heitman J."/>
            <person name="Hesse C."/>
            <person name="Hori C."/>
            <person name="Igarashi K."/>
            <person name="Jurgens J.A."/>
            <person name="Kallen N."/>
            <person name="Kersten P."/>
            <person name="Kohler A."/>
            <person name="Kuees U."/>
            <person name="Kumar T.K.A."/>
            <person name="Kuo A."/>
            <person name="LaButti K."/>
            <person name="Larrondo L.F."/>
            <person name="Lindquist E."/>
            <person name="Ling A."/>
            <person name="Lombard V."/>
            <person name="Lucas S."/>
            <person name="Lundell T."/>
            <person name="Martin R."/>
            <person name="McLaughlin D.J."/>
            <person name="Morgenstern I."/>
            <person name="Morin E."/>
            <person name="Murat C."/>
            <person name="Nagy L.G."/>
            <person name="Nolan M."/>
            <person name="Ohm R.A."/>
            <person name="Patyshakuliyeva A."/>
            <person name="Rokas A."/>
            <person name="Ruiz-Duenas F.J."/>
            <person name="Sabat G."/>
            <person name="Salamov A."/>
            <person name="Samejima M."/>
            <person name="Schmutz J."/>
            <person name="Slot J.C."/>
            <person name="St John F."/>
            <person name="Stenlid J."/>
            <person name="Sun H."/>
            <person name="Sun S."/>
            <person name="Syed K."/>
            <person name="Tsang A."/>
            <person name="Wiebenga A."/>
            <person name="Young D."/>
            <person name="Pisabarro A."/>
            <person name="Eastwood D.C."/>
            <person name="Martin F."/>
            <person name="Cullen D."/>
            <person name="Grigoriev I.V."/>
            <person name="Hibbett D.S."/>
        </authorList>
    </citation>
    <scope>NUCLEOTIDE SEQUENCE [LARGE SCALE GENOMIC DNA]</scope>
    <source>
        <strain evidence="1 2">DJM-731 SS1</strain>
    </source>
</reference>
<dbReference type="EMBL" id="JH795860">
    <property type="protein sequence ID" value="EJU03316.1"/>
    <property type="molecule type" value="Genomic_DNA"/>
</dbReference>
<dbReference type="AlphaFoldDB" id="M5FZ46"/>
<dbReference type="RefSeq" id="XP_040630210.1">
    <property type="nucleotide sequence ID" value="XM_040768274.1"/>
</dbReference>
<protein>
    <submittedName>
        <fullName evidence="1">Uncharacterized protein</fullName>
    </submittedName>
</protein>
<sequence>MLDVSRLVHLTLECCREVGIPTSINSTPFITFFKRLTELRSLSIDCFALPPTFPHEGDQEIIYLPNLTTIKVCNTTRSNSYAWLAQFLMPSLRSVEMAPSFPNVRVPSAAQYFATMRTFFSIIPNVANVTMTVRGGDSATTGIFQLLLEEVLPRLQTFKLRVQDEEYGSSSVDQDSVPWSKNNPRDLKLLVNERWQQGRMLSELRVDPPLFPGDNVGKNYALELLRPMAEIGGEAEFGLEDLFGRCTSAN</sequence>
<dbReference type="GeneID" id="63683336"/>
<name>M5FZ46_DACPD</name>
<evidence type="ECO:0000313" key="2">
    <source>
        <dbReference type="Proteomes" id="UP000030653"/>
    </source>
</evidence>
<evidence type="ECO:0000313" key="1">
    <source>
        <dbReference type="EMBL" id="EJU03316.1"/>
    </source>
</evidence>
<proteinExistence type="predicted"/>
<accession>M5FZ46</accession>
<dbReference type="Proteomes" id="UP000030653">
    <property type="component" value="Unassembled WGS sequence"/>
</dbReference>
<dbReference type="HOGENOM" id="CLU_1111366_0_0_1"/>